<dbReference type="SUPFAM" id="SSF51735">
    <property type="entry name" value="NAD(P)-binding Rossmann-fold domains"/>
    <property type="match status" value="1"/>
</dbReference>
<name>A0A2J6QRN2_HYAVF</name>
<dbReference type="InterPro" id="IPR036291">
    <property type="entry name" value="NAD(P)-bd_dom_sf"/>
</dbReference>
<dbReference type="PANTHER" id="PTHR32487">
    <property type="entry name" value="3-OXO-DELTA(4,5)-STEROID 5-BETA-REDUCTASE"/>
    <property type="match status" value="1"/>
</dbReference>
<sequence>MTTSQGAKKAQGRVALVTGGNGITGNAIIEYLATTTTTNDWSKIIVTSNSPLESKIKDPRIIFIALDFTQDSRTLIEQMQPVCTQTTHTYFSSYIHKDDFRELNHANEKLFENFLQAITTVAPNLENVTLQTGGKYYNIHIQPARNPLREDYPRAFPKSQNFYYGQEDFLKEHQKGKNWSWNVIRPQAIIGSTYKPNGMNSALTFALYFSICKELGTKAPMPTNRRFWEGYDDVSYAPLIADLTIFVSTRLSCANEAFNCTNGDVICWKYLWPQLAAYFGIDPADADVSAQINKVEEPLEGTAEQFFSLNTWAKDKRPVWDKLCEETKTANSKKTFDCGTWQFQDWVFQRTWSALLSVSKARRYGWTGYIDSLDSFIATFDELAKQGVIPKRDVMLIIFHF</sequence>
<feature type="domain" description="PRISE-like Rossmann-fold" evidence="1">
    <location>
        <begin position="15"/>
        <end position="286"/>
    </location>
</feature>
<accession>A0A2J6QRN2</accession>
<dbReference type="InterPro" id="IPR055222">
    <property type="entry name" value="PRISE-like_Rossmann-fold"/>
</dbReference>
<evidence type="ECO:0000259" key="1">
    <source>
        <dbReference type="Pfam" id="PF22917"/>
    </source>
</evidence>
<dbReference type="PANTHER" id="PTHR32487:SF0">
    <property type="entry name" value="3-OXO-DELTA(4,5)-STEROID 5-BETA-REDUCTASE"/>
    <property type="match status" value="1"/>
</dbReference>
<dbReference type="Proteomes" id="UP000235786">
    <property type="component" value="Unassembled WGS sequence"/>
</dbReference>
<dbReference type="EMBL" id="KZ613981">
    <property type="protein sequence ID" value="PMD28917.1"/>
    <property type="molecule type" value="Genomic_DNA"/>
</dbReference>
<dbReference type="OrthoDB" id="1731983at2759"/>
<dbReference type="STRING" id="1149755.A0A2J6QRN2"/>
<organism evidence="2 3">
    <name type="scientific">Hyaloscypha variabilis (strain UAMH 11265 / GT02V1 / F)</name>
    <name type="common">Meliniomyces variabilis</name>
    <dbReference type="NCBI Taxonomy" id="1149755"/>
    <lineage>
        <taxon>Eukaryota</taxon>
        <taxon>Fungi</taxon>
        <taxon>Dikarya</taxon>
        <taxon>Ascomycota</taxon>
        <taxon>Pezizomycotina</taxon>
        <taxon>Leotiomycetes</taxon>
        <taxon>Helotiales</taxon>
        <taxon>Hyaloscyphaceae</taxon>
        <taxon>Hyaloscypha</taxon>
        <taxon>Hyaloscypha variabilis</taxon>
    </lineage>
</organism>
<dbReference type="AlphaFoldDB" id="A0A2J6QRN2"/>
<protein>
    <recommendedName>
        <fullName evidence="1">PRISE-like Rossmann-fold domain-containing protein</fullName>
    </recommendedName>
</protein>
<dbReference type="CDD" id="cd08948">
    <property type="entry name" value="5beta-POR_like_SDR_a"/>
    <property type="match status" value="1"/>
</dbReference>
<dbReference type="Gene3D" id="3.40.50.720">
    <property type="entry name" value="NAD(P)-binding Rossmann-like Domain"/>
    <property type="match status" value="1"/>
</dbReference>
<evidence type="ECO:0000313" key="2">
    <source>
        <dbReference type="EMBL" id="PMD28917.1"/>
    </source>
</evidence>
<keyword evidence="3" id="KW-1185">Reference proteome</keyword>
<dbReference type="Pfam" id="PF22917">
    <property type="entry name" value="PRISE"/>
    <property type="match status" value="1"/>
</dbReference>
<evidence type="ECO:0000313" key="3">
    <source>
        <dbReference type="Proteomes" id="UP000235786"/>
    </source>
</evidence>
<reference evidence="2 3" key="1">
    <citation type="submission" date="2016-04" db="EMBL/GenBank/DDBJ databases">
        <title>A degradative enzymes factory behind the ericoid mycorrhizal symbiosis.</title>
        <authorList>
            <consortium name="DOE Joint Genome Institute"/>
            <person name="Martino E."/>
            <person name="Morin E."/>
            <person name="Grelet G."/>
            <person name="Kuo A."/>
            <person name="Kohler A."/>
            <person name="Daghino S."/>
            <person name="Barry K."/>
            <person name="Choi C."/>
            <person name="Cichocki N."/>
            <person name="Clum A."/>
            <person name="Copeland A."/>
            <person name="Hainaut M."/>
            <person name="Haridas S."/>
            <person name="Labutti K."/>
            <person name="Lindquist E."/>
            <person name="Lipzen A."/>
            <person name="Khouja H.-R."/>
            <person name="Murat C."/>
            <person name="Ohm R."/>
            <person name="Olson A."/>
            <person name="Spatafora J."/>
            <person name="Veneault-Fourrey C."/>
            <person name="Henrissat B."/>
            <person name="Grigoriev I."/>
            <person name="Martin F."/>
            <person name="Perotto S."/>
        </authorList>
    </citation>
    <scope>NUCLEOTIDE SEQUENCE [LARGE SCALE GENOMIC DNA]</scope>
    <source>
        <strain evidence="2 3">F</strain>
    </source>
</reference>
<gene>
    <name evidence="2" type="ORF">L207DRAFT_642804</name>
</gene>
<proteinExistence type="predicted"/>